<dbReference type="STRING" id="1563681.BFP71_13935"/>
<dbReference type="AlphaFoldDB" id="A0A1E5SZL6"/>
<gene>
    <name evidence="2" type="ORF">BFP71_13935</name>
</gene>
<accession>A0A1E5SZL6</accession>
<protein>
    <recommendedName>
        <fullName evidence="1">Protein FecR C-terminal domain-containing protein</fullName>
    </recommendedName>
</protein>
<dbReference type="InterPro" id="IPR008969">
    <property type="entry name" value="CarboxyPept-like_regulatory"/>
</dbReference>
<sequence>MLPKLSLGQTDRGPLVSNKPLKQVLNQLEKEFSVYFSFNPEELKSKRVSTTGEHTDLESILTELLDTTDLTFEQVNGKFYVIKTPEAKYVHLSILDSENGTPLPYATVRLKETLLGQVANEKGELKIVLSNPKDAILEVSFLGFETIEIPVDNIISNAPYQVQMKPSALGLTDFEVKEYINVGIGSDPKANSFRVLPQEMEILPGLSERDVLLSAQIISGLTSNDESASGINIRGSAPDNTMLYWNNIPVYHTAHYFGNVSSFIPSSTGALDIYKNYIPVRYGGATAGLISVSSRNEIDGNRIAEASLNMTHADLYVKVPFKKDFGSLMVALRRSYNDAVPTWTFNSYSTKLFGSETDDGLGVFQITDDENDFESQLSFSDVNVRWDYQPSDRSLFSASFVNNSSRFNYSEEELIEDINIQQQHDVKSFGSNLAWTYRLKDDFSMSSSLSYSQYNMAYRFNNLRDLILLGDDDEVNRSNDLNNLEFRLSNHWRRNEKEVIEFGYQMNHLDVKNRIDASDLFEEDEITDIRSIGFVHALFVDYNYRPNDKLEAVFSGRVTNVGTLGEAFFSPQIKLNYSPIKALVLKSSFGIYHQYLSTIQESEFTLSNAVEQHWLLSDLNDDEDEISTVPIIYNQQLTLGLLYNLDSWLIDLDFYIKDIDGILATNQRFGFENDEAFEPGFELLNGFDLTIRKRWKYFRTWFSYNFQDSRVELPDIFEGSFASSYNIRHQFRLSGTYNVKNWEFSLGYIYKSGLPITNKNNLLVVDSEDNVVPLNTPGTFDEDEDYDIIFSSPNDARAPDYHRVDASIWHKFAGKPKGIKGEIGLSFINLLNRRNIFNSTYSLDFDRNENIAILERTKFFLGFTPNFSLRLWF</sequence>
<organism evidence="2 3">
    <name type="scientific">Roseivirga misakiensis</name>
    <dbReference type="NCBI Taxonomy" id="1563681"/>
    <lineage>
        <taxon>Bacteria</taxon>
        <taxon>Pseudomonadati</taxon>
        <taxon>Bacteroidota</taxon>
        <taxon>Cytophagia</taxon>
        <taxon>Cytophagales</taxon>
        <taxon>Roseivirgaceae</taxon>
        <taxon>Roseivirga</taxon>
    </lineage>
</organism>
<dbReference type="RefSeq" id="WP_069836066.1">
    <property type="nucleotide sequence ID" value="NZ_MDGQ01000005.1"/>
</dbReference>
<comment type="caution">
    <text evidence="2">The sequence shown here is derived from an EMBL/GenBank/DDBJ whole genome shotgun (WGS) entry which is preliminary data.</text>
</comment>
<name>A0A1E5SZL6_9BACT</name>
<reference evidence="2 3" key="1">
    <citation type="submission" date="2016-08" db="EMBL/GenBank/DDBJ databases">
        <title>Draft genome of Fabibacter sp. strain SK-8.</title>
        <authorList>
            <person name="Wong S.-K."/>
            <person name="Hamasaki K."/>
            <person name="Yoshizawa S."/>
        </authorList>
    </citation>
    <scope>NUCLEOTIDE SEQUENCE [LARGE SCALE GENOMIC DNA]</scope>
    <source>
        <strain evidence="2 3">SK-8</strain>
    </source>
</reference>
<dbReference type="OrthoDB" id="9803050at2"/>
<dbReference type="InterPro" id="IPR032508">
    <property type="entry name" value="FecR_C"/>
</dbReference>
<evidence type="ECO:0000259" key="1">
    <source>
        <dbReference type="Pfam" id="PF16344"/>
    </source>
</evidence>
<dbReference type="Proteomes" id="UP000095552">
    <property type="component" value="Unassembled WGS sequence"/>
</dbReference>
<dbReference type="EMBL" id="MDGQ01000005">
    <property type="protein sequence ID" value="OEK04561.1"/>
    <property type="molecule type" value="Genomic_DNA"/>
</dbReference>
<evidence type="ECO:0000313" key="3">
    <source>
        <dbReference type="Proteomes" id="UP000095552"/>
    </source>
</evidence>
<keyword evidence="3" id="KW-1185">Reference proteome</keyword>
<dbReference type="SUPFAM" id="SSF49464">
    <property type="entry name" value="Carboxypeptidase regulatory domain-like"/>
    <property type="match status" value="1"/>
</dbReference>
<dbReference type="SUPFAM" id="SSF56935">
    <property type="entry name" value="Porins"/>
    <property type="match status" value="1"/>
</dbReference>
<evidence type="ECO:0000313" key="2">
    <source>
        <dbReference type="EMBL" id="OEK04561.1"/>
    </source>
</evidence>
<feature type="domain" description="Protein FecR C-terminal" evidence="1">
    <location>
        <begin position="17"/>
        <end position="80"/>
    </location>
</feature>
<dbReference type="Pfam" id="PF16344">
    <property type="entry name" value="FecR_C"/>
    <property type="match status" value="1"/>
</dbReference>
<dbReference type="Gene3D" id="3.55.50.30">
    <property type="match status" value="1"/>
</dbReference>
<dbReference type="Pfam" id="PF13715">
    <property type="entry name" value="CarbopepD_reg_2"/>
    <property type="match status" value="1"/>
</dbReference>
<proteinExistence type="predicted"/>